<keyword evidence="3" id="KW-0472">Membrane</keyword>
<dbReference type="Proteomes" id="UP000619743">
    <property type="component" value="Unassembled WGS sequence"/>
</dbReference>
<reference evidence="6" key="1">
    <citation type="journal article" date="2019" name="Int. J. Syst. Evol. Microbiol.">
        <title>The Global Catalogue of Microorganisms (GCM) 10K type strain sequencing project: providing services to taxonomists for standard genome sequencing and annotation.</title>
        <authorList>
            <consortium name="The Broad Institute Genomics Platform"/>
            <consortium name="The Broad Institute Genome Sequencing Center for Infectious Disease"/>
            <person name="Wu L."/>
            <person name="Ma J."/>
        </authorList>
    </citation>
    <scope>NUCLEOTIDE SEQUENCE [LARGE SCALE GENOMIC DNA]</scope>
    <source>
        <strain evidence="6">CGMCC 1.10130</strain>
    </source>
</reference>
<dbReference type="Gene3D" id="3.30.479.30">
    <property type="entry name" value="Band 7 domain"/>
    <property type="match status" value="1"/>
</dbReference>
<dbReference type="GO" id="GO:0098552">
    <property type="term" value="C:side of membrane"/>
    <property type="evidence" value="ECO:0007669"/>
    <property type="project" value="UniProtKB-ARBA"/>
</dbReference>
<keyword evidence="3" id="KW-1133">Transmembrane helix</keyword>
<accession>A0A8J2U809</accession>
<proteinExistence type="inferred from homology"/>
<dbReference type="GO" id="GO:0005886">
    <property type="term" value="C:plasma membrane"/>
    <property type="evidence" value="ECO:0007669"/>
    <property type="project" value="UniProtKB-ARBA"/>
</dbReference>
<comment type="similarity">
    <text evidence="2">Belongs to the band 7/mec-2 family.</text>
</comment>
<keyword evidence="3" id="KW-0812">Transmembrane</keyword>
<dbReference type="CDD" id="cd08829">
    <property type="entry name" value="SPFH_paraslipin"/>
    <property type="match status" value="1"/>
</dbReference>
<dbReference type="PANTHER" id="PTHR43327:SF10">
    <property type="entry name" value="STOMATIN-LIKE PROTEIN 2, MITOCHONDRIAL"/>
    <property type="match status" value="1"/>
</dbReference>
<evidence type="ECO:0000259" key="4">
    <source>
        <dbReference type="SMART" id="SM00244"/>
    </source>
</evidence>
<dbReference type="EMBL" id="BMDX01000018">
    <property type="protein sequence ID" value="GGA85620.1"/>
    <property type="molecule type" value="Genomic_DNA"/>
</dbReference>
<dbReference type="InterPro" id="IPR001972">
    <property type="entry name" value="Stomatin_HflK_fam"/>
</dbReference>
<dbReference type="OrthoDB" id="9809197at2"/>
<dbReference type="Pfam" id="PF01145">
    <property type="entry name" value="Band_7"/>
    <property type="match status" value="1"/>
</dbReference>
<evidence type="ECO:0000313" key="5">
    <source>
        <dbReference type="EMBL" id="GGA85620.1"/>
    </source>
</evidence>
<dbReference type="PRINTS" id="PR00721">
    <property type="entry name" value="STOMATIN"/>
</dbReference>
<sequence>MLDQLPVLPLVIAVFVLFVVYSGVVSVRQGYQYTIERFGKFTRSLRPGLHFVVPFVDRIGHRVNMMEQVLEIPSQEIISSDNAMVSIDALLFFVPIDAAKSVYEVNHLEHALRNLALTNIRTVLGSMELDKMLSERDEINSRLLSVIDNAAEPWGVKVIRIEIKDIAPPADLVEAMANQMKAERDKRAAVLEAEGERQAQVLRAEGEKQAQILEAEGRKEAAFRDAEARERQAEAEAEATRMVSDAIAKGNPQSLNYFIAQKYVESLKDIAAAENQKVVMLPLEASGILGAVEGVRELLKSTGK</sequence>
<dbReference type="SMART" id="SM00244">
    <property type="entry name" value="PHB"/>
    <property type="match status" value="1"/>
</dbReference>
<comment type="subcellular location">
    <subcellularLocation>
        <location evidence="1">Membrane</location>
        <topology evidence="1">Single-pass membrane protein</topology>
    </subcellularLocation>
</comment>
<evidence type="ECO:0000256" key="2">
    <source>
        <dbReference type="ARBA" id="ARBA00008164"/>
    </source>
</evidence>
<evidence type="ECO:0000256" key="3">
    <source>
        <dbReference type="SAM" id="Phobius"/>
    </source>
</evidence>
<dbReference type="FunFam" id="3.30.479.30:FF:000004">
    <property type="entry name" value="Putative membrane protease family, stomatin"/>
    <property type="match status" value="1"/>
</dbReference>
<dbReference type="InterPro" id="IPR036013">
    <property type="entry name" value="Band_7/SPFH_dom_sf"/>
</dbReference>
<evidence type="ECO:0000313" key="6">
    <source>
        <dbReference type="Proteomes" id="UP000619743"/>
    </source>
</evidence>
<name>A0A8J2U809_9GAMM</name>
<dbReference type="SUPFAM" id="SSF117892">
    <property type="entry name" value="Band 7/SPFH domain"/>
    <property type="match status" value="1"/>
</dbReference>
<evidence type="ECO:0000256" key="1">
    <source>
        <dbReference type="ARBA" id="ARBA00004167"/>
    </source>
</evidence>
<organism evidence="5 6">
    <name type="scientific">Neiella marina</name>
    <dbReference type="NCBI Taxonomy" id="508461"/>
    <lineage>
        <taxon>Bacteria</taxon>
        <taxon>Pseudomonadati</taxon>
        <taxon>Pseudomonadota</taxon>
        <taxon>Gammaproteobacteria</taxon>
        <taxon>Alteromonadales</taxon>
        <taxon>Echinimonadaceae</taxon>
        <taxon>Neiella</taxon>
    </lineage>
</organism>
<dbReference type="InterPro" id="IPR001107">
    <property type="entry name" value="Band_7"/>
</dbReference>
<feature type="domain" description="Band 7" evidence="4">
    <location>
        <begin position="22"/>
        <end position="180"/>
    </location>
</feature>
<dbReference type="AlphaFoldDB" id="A0A8J2U809"/>
<protein>
    <submittedName>
        <fullName evidence="5">Paraslipin</fullName>
    </submittedName>
</protein>
<dbReference type="InterPro" id="IPR050710">
    <property type="entry name" value="Band7/mec-2_domain"/>
</dbReference>
<feature type="transmembrane region" description="Helical" evidence="3">
    <location>
        <begin position="6"/>
        <end position="27"/>
    </location>
</feature>
<comment type="caution">
    <text evidence="5">The sequence shown here is derived from an EMBL/GenBank/DDBJ whole genome shotgun (WGS) entry which is preliminary data.</text>
</comment>
<dbReference type="RefSeq" id="WP_087506861.1">
    <property type="nucleotide sequence ID" value="NZ_BMDX01000018.1"/>
</dbReference>
<keyword evidence="6" id="KW-1185">Reference proteome</keyword>
<gene>
    <name evidence="5" type="ORF">GCM10011369_29580</name>
</gene>
<dbReference type="PANTHER" id="PTHR43327">
    <property type="entry name" value="STOMATIN-LIKE PROTEIN 2, MITOCHONDRIAL"/>
    <property type="match status" value="1"/>
</dbReference>